<dbReference type="InterPro" id="IPR023828">
    <property type="entry name" value="Peptidase_S8_Ser-AS"/>
</dbReference>
<name>A0ABU7S5W1_9ACTN</name>
<evidence type="ECO:0000256" key="11">
    <source>
        <dbReference type="RuleBase" id="RU003355"/>
    </source>
</evidence>
<dbReference type="RefSeq" id="WP_331205758.1">
    <property type="nucleotide sequence ID" value="NZ_JAZGQL010000001.1"/>
</dbReference>
<keyword evidence="13" id="KW-0732">Signal</keyword>
<organism evidence="15 16">
    <name type="scientific">Plantactinospora veratri</name>
    <dbReference type="NCBI Taxonomy" id="1436122"/>
    <lineage>
        <taxon>Bacteria</taxon>
        <taxon>Bacillati</taxon>
        <taxon>Actinomycetota</taxon>
        <taxon>Actinomycetes</taxon>
        <taxon>Micromonosporales</taxon>
        <taxon>Micromonosporaceae</taxon>
        <taxon>Plantactinospora</taxon>
    </lineage>
</organism>
<dbReference type="PANTHER" id="PTHR43806">
    <property type="entry name" value="PEPTIDASE S8"/>
    <property type="match status" value="1"/>
</dbReference>
<feature type="transmembrane region" description="Helical" evidence="12">
    <location>
        <begin position="375"/>
        <end position="396"/>
    </location>
</feature>
<dbReference type="GO" id="GO:0008233">
    <property type="term" value="F:peptidase activity"/>
    <property type="evidence" value="ECO:0007669"/>
    <property type="project" value="UniProtKB-KW"/>
</dbReference>
<protein>
    <submittedName>
        <fullName evidence="15">Type VII secretion-associated serine protease mycosin</fullName>
    </submittedName>
</protein>
<keyword evidence="9 12" id="KW-0472">Membrane</keyword>
<comment type="caution">
    <text evidence="15">The sequence shown here is derived from an EMBL/GenBank/DDBJ whole genome shotgun (WGS) entry which is preliminary data.</text>
</comment>
<feature type="active site" description="Charge relay system" evidence="10">
    <location>
        <position position="282"/>
    </location>
</feature>
<feature type="active site" description="Charge relay system" evidence="10">
    <location>
        <position position="118"/>
    </location>
</feature>
<evidence type="ECO:0000259" key="14">
    <source>
        <dbReference type="Pfam" id="PF00082"/>
    </source>
</evidence>
<dbReference type="InterPro" id="IPR023834">
    <property type="entry name" value="T7SS_pept_S8A_mycosin"/>
</dbReference>
<accession>A0ABU7S5W1</accession>
<dbReference type="PROSITE" id="PS00138">
    <property type="entry name" value="SUBTILASE_SER"/>
    <property type="match status" value="1"/>
</dbReference>
<dbReference type="EMBL" id="JAZGQL010000001">
    <property type="protein sequence ID" value="MEE6305356.1"/>
    <property type="molecule type" value="Genomic_DNA"/>
</dbReference>
<keyword evidence="8 12" id="KW-1133">Transmembrane helix</keyword>
<feature type="active site" description="Charge relay system" evidence="10">
    <location>
        <position position="84"/>
    </location>
</feature>
<dbReference type="SUPFAM" id="SSF52743">
    <property type="entry name" value="Subtilisin-like"/>
    <property type="match status" value="1"/>
</dbReference>
<evidence type="ECO:0000256" key="3">
    <source>
        <dbReference type="ARBA" id="ARBA00022475"/>
    </source>
</evidence>
<dbReference type="PANTHER" id="PTHR43806:SF11">
    <property type="entry name" value="CEREVISIN-RELATED"/>
    <property type="match status" value="1"/>
</dbReference>
<evidence type="ECO:0000256" key="6">
    <source>
        <dbReference type="ARBA" id="ARBA00022801"/>
    </source>
</evidence>
<dbReference type="InterPro" id="IPR036852">
    <property type="entry name" value="Peptidase_S8/S53_dom_sf"/>
</dbReference>
<sequence>MPGRTIRLTLIGAVTILVVPPIAAGPATAAPLAPPVAQRVLPGCDNNTPPAQPITTMPWAQQRYAPERLAPLATGAGVTVAVIDSGVDKTHPQMKGRVLPGRDYLNPGLDGTRDCVRHGTGAASIIAATPREGVPFRGLAPQVKILPVRVSEKKVIEGKESGESVTVEKFAESIRWAVDNGADVINLSIVYYQDNPTLKRAVEYALEKDVVIVAAAGNLYTDKNPRPYPTSYDGVIGVGSVGEDGLVSQFSQRGDYVDLVAPGGNVVIAAPERGHLLDNGTSFATPFVTATVALIRQYWPELNARQVTQRLLAATDPVPGSDRDAYGAGLLNPYRAVTDTAAPARRQEAAGLPPHRVDPVEVARAERRSESQERALWVAGLAGTVALLALLLAVVLPRGARRGWRPAAPASRQPSREAS</sequence>
<evidence type="ECO:0000256" key="13">
    <source>
        <dbReference type="SAM" id="SignalP"/>
    </source>
</evidence>
<dbReference type="InterPro" id="IPR023827">
    <property type="entry name" value="Peptidase_S8_Asp-AS"/>
</dbReference>
<evidence type="ECO:0000313" key="16">
    <source>
        <dbReference type="Proteomes" id="UP001339911"/>
    </source>
</evidence>
<evidence type="ECO:0000256" key="12">
    <source>
        <dbReference type="SAM" id="Phobius"/>
    </source>
</evidence>
<dbReference type="PROSITE" id="PS00136">
    <property type="entry name" value="SUBTILASE_ASP"/>
    <property type="match status" value="1"/>
</dbReference>
<keyword evidence="7 10" id="KW-0720">Serine protease</keyword>
<dbReference type="PROSITE" id="PS51892">
    <property type="entry name" value="SUBTILASE"/>
    <property type="match status" value="1"/>
</dbReference>
<evidence type="ECO:0000256" key="7">
    <source>
        <dbReference type="ARBA" id="ARBA00022825"/>
    </source>
</evidence>
<proteinExistence type="inferred from homology"/>
<dbReference type="InterPro" id="IPR015500">
    <property type="entry name" value="Peptidase_S8_subtilisin-rel"/>
</dbReference>
<dbReference type="Proteomes" id="UP001339911">
    <property type="component" value="Unassembled WGS sequence"/>
</dbReference>
<evidence type="ECO:0000256" key="2">
    <source>
        <dbReference type="ARBA" id="ARBA00011073"/>
    </source>
</evidence>
<dbReference type="GO" id="GO:0006508">
    <property type="term" value="P:proteolysis"/>
    <property type="evidence" value="ECO:0007669"/>
    <property type="project" value="UniProtKB-KW"/>
</dbReference>
<dbReference type="InterPro" id="IPR000209">
    <property type="entry name" value="Peptidase_S8/S53_dom"/>
</dbReference>
<reference evidence="15 16" key="1">
    <citation type="submission" date="2024-01" db="EMBL/GenBank/DDBJ databases">
        <title>Genome insights into Plantactinospora veratri sp. nov.</title>
        <authorList>
            <person name="Wang L."/>
        </authorList>
    </citation>
    <scope>NUCLEOTIDE SEQUENCE [LARGE SCALE GENOMIC DNA]</scope>
    <source>
        <strain evidence="15 16">NEAU-FHS4</strain>
    </source>
</reference>
<gene>
    <name evidence="15" type="primary">mycP</name>
    <name evidence="15" type="ORF">V1634_00710</name>
</gene>
<comment type="similarity">
    <text evidence="2 10 11">Belongs to the peptidase S8 family.</text>
</comment>
<evidence type="ECO:0000256" key="4">
    <source>
        <dbReference type="ARBA" id="ARBA00022670"/>
    </source>
</evidence>
<keyword evidence="6 10" id="KW-0378">Hydrolase</keyword>
<dbReference type="NCBIfam" id="TIGR03921">
    <property type="entry name" value="T7SS_mycosin"/>
    <property type="match status" value="1"/>
</dbReference>
<evidence type="ECO:0000256" key="5">
    <source>
        <dbReference type="ARBA" id="ARBA00022692"/>
    </source>
</evidence>
<keyword evidence="5 12" id="KW-0812">Transmembrane</keyword>
<feature type="domain" description="Peptidase S8/S53" evidence="14">
    <location>
        <begin position="75"/>
        <end position="329"/>
    </location>
</feature>
<feature type="chain" id="PRO_5046434289" evidence="13">
    <location>
        <begin position="30"/>
        <end position="419"/>
    </location>
</feature>
<dbReference type="Gene3D" id="3.40.50.200">
    <property type="entry name" value="Peptidase S8/S53 domain"/>
    <property type="match status" value="1"/>
</dbReference>
<evidence type="ECO:0000313" key="15">
    <source>
        <dbReference type="EMBL" id="MEE6305356.1"/>
    </source>
</evidence>
<evidence type="ECO:0000256" key="9">
    <source>
        <dbReference type="ARBA" id="ARBA00023136"/>
    </source>
</evidence>
<feature type="signal peptide" evidence="13">
    <location>
        <begin position="1"/>
        <end position="29"/>
    </location>
</feature>
<dbReference type="Pfam" id="PF00082">
    <property type="entry name" value="Peptidase_S8"/>
    <property type="match status" value="1"/>
</dbReference>
<evidence type="ECO:0000256" key="10">
    <source>
        <dbReference type="PROSITE-ProRule" id="PRU01240"/>
    </source>
</evidence>
<dbReference type="PRINTS" id="PR00723">
    <property type="entry name" value="SUBTILISIN"/>
</dbReference>
<evidence type="ECO:0000256" key="1">
    <source>
        <dbReference type="ARBA" id="ARBA00004162"/>
    </source>
</evidence>
<keyword evidence="16" id="KW-1185">Reference proteome</keyword>
<evidence type="ECO:0000256" key="8">
    <source>
        <dbReference type="ARBA" id="ARBA00022989"/>
    </source>
</evidence>
<comment type="subcellular location">
    <subcellularLocation>
        <location evidence="1">Cell membrane</location>
        <topology evidence="1">Single-pass membrane protein</topology>
    </subcellularLocation>
</comment>
<keyword evidence="3" id="KW-1003">Cell membrane</keyword>
<keyword evidence="4 10" id="KW-0645">Protease</keyword>
<dbReference type="InterPro" id="IPR050131">
    <property type="entry name" value="Peptidase_S8_subtilisin-like"/>
</dbReference>